<gene>
    <name evidence="13" type="ORF">PEVE_00006826</name>
</gene>
<proteinExistence type="predicted"/>
<feature type="region of interest" description="Disordered" evidence="10">
    <location>
        <begin position="337"/>
        <end position="362"/>
    </location>
</feature>
<keyword evidence="2" id="KW-1003">Cell membrane</keyword>
<evidence type="ECO:0000256" key="1">
    <source>
        <dbReference type="ARBA" id="ARBA00004651"/>
    </source>
</evidence>
<evidence type="ECO:0000256" key="11">
    <source>
        <dbReference type="SAM" id="Phobius"/>
    </source>
</evidence>
<feature type="compositionally biased region" description="Basic and acidic residues" evidence="10">
    <location>
        <begin position="300"/>
        <end position="311"/>
    </location>
</feature>
<dbReference type="PROSITE" id="PS50262">
    <property type="entry name" value="G_PROTEIN_RECEP_F1_2"/>
    <property type="match status" value="1"/>
</dbReference>
<dbReference type="CDD" id="cd00637">
    <property type="entry name" value="7tm_classA_rhodopsin-like"/>
    <property type="match status" value="1"/>
</dbReference>
<keyword evidence="5" id="KW-0297">G-protein coupled receptor</keyword>
<dbReference type="InterPro" id="IPR017452">
    <property type="entry name" value="GPCR_Rhodpsn_7TM"/>
</dbReference>
<evidence type="ECO:0000256" key="7">
    <source>
        <dbReference type="ARBA" id="ARBA00023170"/>
    </source>
</evidence>
<keyword evidence="3 11" id="KW-0812">Transmembrane</keyword>
<evidence type="ECO:0000256" key="10">
    <source>
        <dbReference type="SAM" id="MobiDB-lite"/>
    </source>
</evidence>
<feature type="compositionally biased region" description="Basic and acidic residues" evidence="10">
    <location>
        <begin position="230"/>
        <end position="261"/>
    </location>
</feature>
<evidence type="ECO:0000256" key="5">
    <source>
        <dbReference type="ARBA" id="ARBA00023040"/>
    </source>
</evidence>
<name>A0ABN8LWW3_9CNID</name>
<evidence type="ECO:0000256" key="8">
    <source>
        <dbReference type="ARBA" id="ARBA00023180"/>
    </source>
</evidence>
<sequence>MDIKAAKTVIITIMAFAVCYVPNVCIGIWILFNSEKFVMYVSWPGQVFHLCLFLSSVINPFIYCLRLRRFRCALKQLLSNPCGRTPFQETNNKRQVRQRIPHQVPRGEKNMDESNQAILMLFNNSNLRTRRMAFTPRVSETRERSEKKEKECVPGVGNQVMTLSIKELQPPNIPRLAWVKKHSADSAATSFREESPTLKADNTRHVVTVEGKWTESRQTRIFQLENRRYTSNEEVEHSGKVRIEEEYIDPKEKPSNQENKESLSTGKDTTWDLTAEGQAVPSELSSSHKTMESLLTSADKTGEFTTEEHANPKVMRLSNQNMVEALPISTDKTGEITAEGQAVLNELSSNQKTRESSPTIEE</sequence>
<evidence type="ECO:0000256" key="3">
    <source>
        <dbReference type="ARBA" id="ARBA00022692"/>
    </source>
</evidence>
<protein>
    <recommendedName>
        <fullName evidence="12">G-protein coupled receptors family 1 profile domain-containing protein</fullName>
    </recommendedName>
</protein>
<dbReference type="PANTHER" id="PTHR24246:SF27">
    <property type="entry name" value="ADENOSINE RECEPTOR, ISOFORM A"/>
    <property type="match status" value="1"/>
</dbReference>
<keyword evidence="4 11" id="KW-1133">Transmembrane helix</keyword>
<keyword evidence="9" id="KW-0807">Transducer</keyword>
<feature type="region of interest" description="Disordered" evidence="10">
    <location>
        <begin position="230"/>
        <end position="318"/>
    </location>
</feature>
<feature type="domain" description="G-protein coupled receptors family 1 profile" evidence="12">
    <location>
        <begin position="1"/>
        <end position="63"/>
    </location>
</feature>
<dbReference type="EMBL" id="CALNXI010000145">
    <property type="protein sequence ID" value="CAH3020382.1"/>
    <property type="molecule type" value="Genomic_DNA"/>
</dbReference>
<dbReference type="Gene3D" id="1.20.1070.10">
    <property type="entry name" value="Rhodopsin 7-helix transmembrane proteins"/>
    <property type="match status" value="1"/>
</dbReference>
<evidence type="ECO:0000256" key="4">
    <source>
        <dbReference type="ARBA" id="ARBA00022989"/>
    </source>
</evidence>
<organism evidence="13 14">
    <name type="scientific">Porites evermanni</name>
    <dbReference type="NCBI Taxonomy" id="104178"/>
    <lineage>
        <taxon>Eukaryota</taxon>
        <taxon>Metazoa</taxon>
        <taxon>Cnidaria</taxon>
        <taxon>Anthozoa</taxon>
        <taxon>Hexacorallia</taxon>
        <taxon>Scleractinia</taxon>
        <taxon>Fungiina</taxon>
        <taxon>Poritidae</taxon>
        <taxon>Porites</taxon>
    </lineage>
</organism>
<keyword evidence="6 11" id="KW-0472">Membrane</keyword>
<feature type="compositionally biased region" description="Polar residues" evidence="10">
    <location>
        <begin position="262"/>
        <end position="272"/>
    </location>
</feature>
<feature type="transmembrane region" description="Helical" evidence="11">
    <location>
        <begin position="47"/>
        <end position="65"/>
    </location>
</feature>
<dbReference type="PANTHER" id="PTHR24246">
    <property type="entry name" value="OLFACTORY RECEPTOR AND ADENOSINE RECEPTOR"/>
    <property type="match status" value="1"/>
</dbReference>
<comment type="caution">
    <text evidence="13">The sequence shown here is derived from an EMBL/GenBank/DDBJ whole genome shotgun (WGS) entry which is preliminary data.</text>
</comment>
<evidence type="ECO:0000256" key="6">
    <source>
        <dbReference type="ARBA" id="ARBA00023136"/>
    </source>
</evidence>
<evidence type="ECO:0000313" key="14">
    <source>
        <dbReference type="Proteomes" id="UP001159427"/>
    </source>
</evidence>
<dbReference type="SUPFAM" id="SSF81321">
    <property type="entry name" value="Family A G protein-coupled receptor-like"/>
    <property type="match status" value="1"/>
</dbReference>
<comment type="subcellular location">
    <subcellularLocation>
        <location evidence="1">Cell membrane</location>
        <topology evidence="1">Multi-pass membrane protein</topology>
    </subcellularLocation>
</comment>
<dbReference type="Proteomes" id="UP001159427">
    <property type="component" value="Unassembled WGS sequence"/>
</dbReference>
<evidence type="ECO:0000313" key="13">
    <source>
        <dbReference type="EMBL" id="CAH3020382.1"/>
    </source>
</evidence>
<accession>A0ABN8LWW3</accession>
<reference evidence="13 14" key="1">
    <citation type="submission" date="2022-05" db="EMBL/GenBank/DDBJ databases">
        <authorList>
            <consortium name="Genoscope - CEA"/>
            <person name="William W."/>
        </authorList>
    </citation>
    <scope>NUCLEOTIDE SEQUENCE [LARGE SCALE GENOMIC DNA]</scope>
</reference>
<evidence type="ECO:0000256" key="2">
    <source>
        <dbReference type="ARBA" id="ARBA00022475"/>
    </source>
</evidence>
<feature type="compositionally biased region" description="Polar residues" evidence="10">
    <location>
        <begin position="283"/>
        <end position="299"/>
    </location>
</feature>
<feature type="compositionally biased region" description="Polar residues" evidence="10">
    <location>
        <begin position="346"/>
        <end position="362"/>
    </location>
</feature>
<feature type="transmembrane region" description="Helical" evidence="11">
    <location>
        <begin position="9"/>
        <end position="32"/>
    </location>
</feature>
<evidence type="ECO:0000259" key="12">
    <source>
        <dbReference type="PROSITE" id="PS50262"/>
    </source>
</evidence>
<evidence type="ECO:0000256" key="9">
    <source>
        <dbReference type="ARBA" id="ARBA00023224"/>
    </source>
</evidence>
<keyword evidence="14" id="KW-1185">Reference proteome</keyword>
<keyword evidence="7" id="KW-0675">Receptor</keyword>
<keyword evidence="8" id="KW-0325">Glycoprotein</keyword>